<evidence type="ECO:0000259" key="6">
    <source>
        <dbReference type="PROSITE" id="PS50110"/>
    </source>
</evidence>
<dbReference type="InterPro" id="IPR003594">
    <property type="entry name" value="HATPase_dom"/>
</dbReference>
<sequence length="380" mass="42189">MNRMEPMPQTLPRLKCLVVDDLDENLLALSALLRRDDVEVLTARSGPEALELLLAHDVALAFLDVQMPEMDGFELAELIRGSERTRDVPLIFVTAGGRDPYRLFKGYESGAVDFLYKPIDPFILRNKAEVFFDLHRQKQMLREEIRERTEALRFNEMFMAVLSHDLRNPLSALLNSAHLLQMGSKEPMVQETGARMVATGRRMGRMIEDLLDITRARLAGGIPVAPVATDLGAIVERVVHEQRALHPSRCIDVQRNADLSGRWDPERLSQVASNLIGNALQHGTAGEPVLVRLDGSDRSAVTLAVENAGAIDPTILPHVFDPFRGVQREAKRGDGLGLGLYIVREIVEAHGGTVTAQSNVERRTTFTALLPRTARRSSAT</sequence>
<dbReference type="CDD" id="cd00075">
    <property type="entry name" value="HATPase"/>
    <property type="match status" value="1"/>
</dbReference>
<dbReference type="InterPro" id="IPR036890">
    <property type="entry name" value="HATPase_C_sf"/>
</dbReference>
<evidence type="ECO:0000256" key="2">
    <source>
        <dbReference type="ARBA" id="ARBA00012438"/>
    </source>
</evidence>
<dbReference type="SUPFAM" id="SSF47384">
    <property type="entry name" value="Homodimeric domain of signal transducing histidine kinase"/>
    <property type="match status" value="1"/>
</dbReference>
<protein>
    <recommendedName>
        <fullName evidence="2">histidine kinase</fullName>
        <ecNumber evidence="2">2.7.13.3</ecNumber>
    </recommendedName>
</protein>
<accession>A0A6M4GV54</accession>
<dbReference type="InterPro" id="IPR011006">
    <property type="entry name" value="CheY-like_superfamily"/>
</dbReference>
<evidence type="ECO:0000256" key="3">
    <source>
        <dbReference type="ARBA" id="ARBA00022553"/>
    </source>
</evidence>
<dbReference type="AlphaFoldDB" id="A0A6M4GV54"/>
<keyword evidence="7" id="KW-0418">Kinase</keyword>
<dbReference type="PANTHER" id="PTHR43547">
    <property type="entry name" value="TWO-COMPONENT HISTIDINE KINASE"/>
    <property type="match status" value="1"/>
</dbReference>
<dbReference type="InterPro" id="IPR003661">
    <property type="entry name" value="HisK_dim/P_dom"/>
</dbReference>
<dbReference type="PANTHER" id="PTHR43547:SF2">
    <property type="entry name" value="HYBRID SIGNAL TRANSDUCTION HISTIDINE KINASE C"/>
    <property type="match status" value="1"/>
</dbReference>
<name>A0A6M4GV54_9PROT</name>
<organism evidence="7 8">
    <name type="scientific">Usitatibacter rugosus</name>
    <dbReference type="NCBI Taxonomy" id="2732067"/>
    <lineage>
        <taxon>Bacteria</taxon>
        <taxon>Pseudomonadati</taxon>
        <taxon>Pseudomonadota</taxon>
        <taxon>Betaproteobacteria</taxon>
        <taxon>Nitrosomonadales</taxon>
        <taxon>Usitatibacteraceae</taxon>
        <taxon>Usitatibacter</taxon>
    </lineage>
</organism>
<gene>
    <name evidence="7" type="primary">rcsC_15</name>
    <name evidence="7" type="ORF">DSM104443_02117</name>
</gene>
<dbReference type="PRINTS" id="PR00344">
    <property type="entry name" value="BCTRLSENSOR"/>
</dbReference>
<dbReference type="EMBL" id="CP053069">
    <property type="protein sequence ID" value="QJR11046.1"/>
    <property type="molecule type" value="Genomic_DNA"/>
</dbReference>
<dbReference type="PROSITE" id="PS50110">
    <property type="entry name" value="RESPONSE_REGULATORY"/>
    <property type="match status" value="1"/>
</dbReference>
<evidence type="ECO:0000259" key="5">
    <source>
        <dbReference type="PROSITE" id="PS50109"/>
    </source>
</evidence>
<dbReference type="InterPro" id="IPR036097">
    <property type="entry name" value="HisK_dim/P_sf"/>
</dbReference>
<keyword evidence="7" id="KW-0808">Transferase</keyword>
<dbReference type="SMART" id="SM00448">
    <property type="entry name" value="REC"/>
    <property type="match status" value="1"/>
</dbReference>
<reference evidence="7 8" key="1">
    <citation type="submission" date="2020-04" db="EMBL/GenBank/DDBJ databases">
        <title>Usitatibacter rugosus gen. nov., sp. nov. and Usitatibacter palustris sp. nov., novel members of Usitatibacteraceae fam. nov. within the order Nitrosomonadales isolated from soil.</title>
        <authorList>
            <person name="Huber K.J."/>
            <person name="Neumann-Schaal M."/>
            <person name="Geppert A."/>
            <person name="Luckner M."/>
            <person name="Wanner G."/>
            <person name="Overmann J."/>
        </authorList>
    </citation>
    <scope>NUCLEOTIDE SEQUENCE [LARGE SCALE GENOMIC DNA]</scope>
    <source>
        <strain evidence="7 8">0125_3</strain>
    </source>
</reference>
<dbReference type="SMART" id="SM00387">
    <property type="entry name" value="HATPase_c"/>
    <property type="match status" value="1"/>
</dbReference>
<dbReference type="Gene3D" id="3.40.50.2300">
    <property type="match status" value="1"/>
</dbReference>
<evidence type="ECO:0000313" key="8">
    <source>
        <dbReference type="Proteomes" id="UP000501534"/>
    </source>
</evidence>
<dbReference type="Pfam" id="PF00512">
    <property type="entry name" value="HisKA"/>
    <property type="match status" value="1"/>
</dbReference>
<dbReference type="InterPro" id="IPR004358">
    <property type="entry name" value="Sig_transdc_His_kin-like_C"/>
</dbReference>
<feature type="domain" description="Response regulatory" evidence="6">
    <location>
        <begin position="15"/>
        <end position="132"/>
    </location>
</feature>
<comment type="catalytic activity">
    <reaction evidence="1">
        <text>ATP + protein L-histidine = ADP + protein N-phospho-L-histidine.</text>
        <dbReference type="EC" id="2.7.13.3"/>
    </reaction>
</comment>
<dbReference type="SUPFAM" id="SSF55874">
    <property type="entry name" value="ATPase domain of HSP90 chaperone/DNA topoisomerase II/histidine kinase"/>
    <property type="match status" value="1"/>
</dbReference>
<dbReference type="Pfam" id="PF02518">
    <property type="entry name" value="HATPase_c"/>
    <property type="match status" value="1"/>
</dbReference>
<dbReference type="InterPro" id="IPR005467">
    <property type="entry name" value="His_kinase_dom"/>
</dbReference>
<evidence type="ECO:0000313" key="7">
    <source>
        <dbReference type="EMBL" id="QJR11046.1"/>
    </source>
</evidence>
<proteinExistence type="predicted"/>
<keyword evidence="8" id="KW-1185">Reference proteome</keyword>
<dbReference type="CDD" id="cd00082">
    <property type="entry name" value="HisKA"/>
    <property type="match status" value="1"/>
</dbReference>
<dbReference type="GO" id="GO:0000155">
    <property type="term" value="F:phosphorelay sensor kinase activity"/>
    <property type="evidence" value="ECO:0007669"/>
    <property type="project" value="InterPro"/>
</dbReference>
<dbReference type="Gene3D" id="3.30.565.10">
    <property type="entry name" value="Histidine kinase-like ATPase, C-terminal domain"/>
    <property type="match status" value="1"/>
</dbReference>
<dbReference type="Pfam" id="PF00072">
    <property type="entry name" value="Response_reg"/>
    <property type="match status" value="1"/>
</dbReference>
<dbReference type="Gene3D" id="1.10.287.130">
    <property type="match status" value="1"/>
</dbReference>
<feature type="domain" description="Histidine kinase" evidence="5">
    <location>
        <begin position="161"/>
        <end position="374"/>
    </location>
</feature>
<feature type="modified residue" description="4-aspartylphosphate" evidence="4">
    <location>
        <position position="64"/>
    </location>
</feature>
<dbReference type="SMART" id="SM00388">
    <property type="entry name" value="HisKA"/>
    <property type="match status" value="1"/>
</dbReference>
<dbReference type="PROSITE" id="PS50109">
    <property type="entry name" value="HIS_KIN"/>
    <property type="match status" value="1"/>
</dbReference>
<keyword evidence="3 4" id="KW-0597">Phosphoprotein</keyword>
<evidence type="ECO:0000256" key="1">
    <source>
        <dbReference type="ARBA" id="ARBA00000085"/>
    </source>
</evidence>
<evidence type="ECO:0000256" key="4">
    <source>
        <dbReference type="PROSITE-ProRule" id="PRU00169"/>
    </source>
</evidence>
<dbReference type="Proteomes" id="UP000501534">
    <property type="component" value="Chromosome"/>
</dbReference>
<dbReference type="SUPFAM" id="SSF52172">
    <property type="entry name" value="CheY-like"/>
    <property type="match status" value="1"/>
</dbReference>
<dbReference type="KEGG" id="uru:DSM104443_02117"/>
<dbReference type="InterPro" id="IPR001789">
    <property type="entry name" value="Sig_transdc_resp-reg_receiver"/>
</dbReference>
<dbReference type="EC" id="2.7.13.3" evidence="2"/>